<keyword evidence="2" id="KW-0732">Signal</keyword>
<dbReference type="PANTHER" id="PTHR35399">
    <property type="entry name" value="SLR8030 PROTEIN"/>
    <property type="match status" value="1"/>
</dbReference>
<feature type="compositionally biased region" description="Gly residues" evidence="1">
    <location>
        <begin position="59"/>
        <end position="68"/>
    </location>
</feature>
<dbReference type="InterPro" id="IPR008557">
    <property type="entry name" value="PhoX"/>
</dbReference>
<dbReference type="PANTHER" id="PTHR35399:SF2">
    <property type="entry name" value="DUF839 DOMAIN-CONTAINING PROTEIN"/>
    <property type="match status" value="1"/>
</dbReference>
<feature type="compositionally biased region" description="Low complexity" evidence="1">
    <location>
        <begin position="49"/>
        <end position="58"/>
    </location>
</feature>
<dbReference type="Pfam" id="PF01391">
    <property type="entry name" value="Collagen"/>
    <property type="match status" value="1"/>
</dbReference>
<dbReference type="Proteomes" id="UP000256345">
    <property type="component" value="Unassembled WGS sequence"/>
</dbReference>
<evidence type="ECO:0000313" key="3">
    <source>
        <dbReference type="EMBL" id="AKJ05674.1"/>
    </source>
</evidence>
<dbReference type="EMBL" id="CP011509">
    <property type="protein sequence ID" value="AKJ05674.1"/>
    <property type="molecule type" value="Genomic_DNA"/>
</dbReference>
<dbReference type="EMBL" id="QUMU01000002">
    <property type="protein sequence ID" value="REG36354.1"/>
    <property type="molecule type" value="Genomic_DNA"/>
</dbReference>
<evidence type="ECO:0000313" key="5">
    <source>
        <dbReference type="Proteomes" id="UP000035579"/>
    </source>
</evidence>
<organism evidence="3 5">
    <name type="scientific">Archangium gephyra</name>
    <dbReference type="NCBI Taxonomy" id="48"/>
    <lineage>
        <taxon>Bacteria</taxon>
        <taxon>Pseudomonadati</taxon>
        <taxon>Myxococcota</taxon>
        <taxon>Myxococcia</taxon>
        <taxon>Myxococcales</taxon>
        <taxon>Cystobacterineae</taxon>
        <taxon>Archangiaceae</taxon>
        <taxon>Archangium</taxon>
    </lineage>
</organism>
<evidence type="ECO:0000256" key="2">
    <source>
        <dbReference type="SAM" id="SignalP"/>
    </source>
</evidence>
<dbReference type="RefSeq" id="WP_116119867.1">
    <property type="nucleotide sequence ID" value="NZ_CP011509.1"/>
</dbReference>
<gene>
    <name evidence="3" type="ORF">AA314_07300</name>
    <name evidence="4" type="ORF">ATI61_102731</name>
</gene>
<dbReference type="InterPro" id="IPR008160">
    <property type="entry name" value="Collagen"/>
</dbReference>
<sequence length="819" mass="86075">MSSRFLGLATSALLLGSALAGVGCQGVQGPPGADGKDGVNGTNGRDGTDGAPGANGADGAPGAGGAPGTPGADGAPGSQGPTGPEGRSPLDPTTPLSAMVAVNFVGGDGATHLVDLVKRRVDLQARGTATDGFPLTAAATDTVRTVPGLSSNVVVRWLEPLTFKGYDAKTSPRFGANADYIAYFGDGWQGAGAPQFNGSGGAGWVWVNHEYVSNSRPTPSTGASGQHHVLARFLRYVGVLNNDVNASRWADADLQTYTQQYKRQVGGSWFRVVKDYATHQWQVDRGAAAKRFDGTSGTLLKVVGQPLSGLDHKDDGTELPEGVVVGTQANCSGGQTPWGTIITAEENVQDYYGDLESGWSGQNFRPRTTDPVTTNPFAAGANVSPLFAAEKSGQFSPTPNEDTASKNARHARDLHGYLAEIDPEAAPDEYYGKTAAGVGHRKLGGMGRAHWENAAFVVGADWKLLPGEPIVVYGGDDRRSGGIYKFVTKGVYTAGMTRAELRQLLDEGTLYVAHFANLDNASGIDTVGGAPGEGRWIRLSVDNDEDKAPNAGQAMPYVGNAEEFTLPDLTVGQALRDVNYNGMGGFPTDADVRRALFTATMKIGVKELNRPEDLDWNPKDPSGTPTLYVAFTQHGQQTALRQNGTLITAALDKATNTWGARPRTMYKGVDETKARTDTTGAIFALRETDAAHPGASKTFSFERVWKGSKVTPGTDQTYVAANPDNLAIDREGGVWFGTDGNYGSSGNSSADALYYLDLDPAHKAGADGVVASTFGKAFRVVATPSDAEATGPAFSSDMKTLFFSVQHPGEDTFSSWPAK</sequence>
<dbReference type="AlphaFoldDB" id="A0AAC8QDY2"/>
<evidence type="ECO:0000313" key="4">
    <source>
        <dbReference type="EMBL" id="REG36354.1"/>
    </source>
</evidence>
<dbReference type="Pfam" id="PF05787">
    <property type="entry name" value="PhoX"/>
    <property type="match status" value="1"/>
</dbReference>
<evidence type="ECO:0000256" key="1">
    <source>
        <dbReference type="SAM" id="MobiDB-lite"/>
    </source>
</evidence>
<proteinExistence type="predicted"/>
<name>A0AAC8QDY2_9BACT</name>
<evidence type="ECO:0000313" key="6">
    <source>
        <dbReference type="Proteomes" id="UP000256345"/>
    </source>
</evidence>
<dbReference type="Proteomes" id="UP000035579">
    <property type="component" value="Chromosome"/>
</dbReference>
<dbReference type="KEGG" id="age:AA314_07300"/>
<keyword evidence="6" id="KW-1185">Reference proteome</keyword>
<feature type="region of interest" description="Disordered" evidence="1">
    <location>
        <begin position="28"/>
        <end position="95"/>
    </location>
</feature>
<protein>
    <submittedName>
        <fullName evidence="3">Phage tail fiber protein</fullName>
    </submittedName>
</protein>
<reference evidence="4 6" key="2">
    <citation type="submission" date="2018-08" db="EMBL/GenBank/DDBJ databases">
        <title>Genomic Encyclopedia of Archaeal and Bacterial Type Strains, Phase II (KMG-II): from individual species to whole genera.</title>
        <authorList>
            <person name="Goeker M."/>
        </authorList>
    </citation>
    <scope>NUCLEOTIDE SEQUENCE [LARGE SCALE GENOMIC DNA]</scope>
    <source>
        <strain evidence="4 6">DSM 2261</strain>
    </source>
</reference>
<dbReference type="PROSITE" id="PS51257">
    <property type="entry name" value="PROKAR_LIPOPROTEIN"/>
    <property type="match status" value="1"/>
</dbReference>
<reference evidence="3 5" key="1">
    <citation type="submission" date="2015-05" db="EMBL/GenBank/DDBJ databases">
        <title>Genome assembly of Archangium gephyra DSM 2261.</title>
        <authorList>
            <person name="Sharma G."/>
            <person name="Subramanian S."/>
        </authorList>
    </citation>
    <scope>NUCLEOTIDE SEQUENCE [LARGE SCALE GENOMIC DNA]</scope>
    <source>
        <strain evidence="3 5">DSM 2261</strain>
    </source>
</reference>
<feature type="chain" id="PRO_5042041202" evidence="2">
    <location>
        <begin position="21"/>
        <end position="819"/>
    </location>
</feature>
<feature type="signal peptide" evidence="2">
    <location>
        <begin position="1"/>
        <end position="20"/>
    </location>
</feature>
<accession>A0AAC8QDY2</accession>